<feature type="region of interest" description="Disordered" evidence="1">
    <location>
        <begin position="130"/>
        <end position="172"/>
    </location>
</feature>
<name>A0A026WDV2_OOCBI</name>
<gene>
    <name evidence="2" type="ORF">X777_06092</name>
</gene>
<reference evidence="2 3" key="1">
    <citation type="journal article" date="2014" name="Curr. Biol.">
        <title>The genome of the clonal raider ant Cerapachys biroi.</title>
        <authorList>
            <person name="Oxley P.R."/>
            <person name="Ji L."/>
            <person name="Fetter-Pruneda I."/>
            <person name="McKenzie S.K."/>
            <person name="Li C."/>
            <person name="Hu H."/>
            <person name="Zhang G."/>
            <person name="Kronauer D.J."/>
        </authorList>
    </citation>
    <scope>NUCLEOTIDE SEQUENCE [LARGE SCALE GENOMIC DNA]</scope>
</reference>
<accession>A0A026WDV2</accession>
<sequence>ASRSQLTQFGNLWLPVTVYLLHTSRYFKSLITSQMSGTRLEQLQRNKKNKRKNSGTIWMTTQFCIRKSTFLALRVLKERQNSIEFERKIKARLKNILRWTMKRENLYKGTLCNLENENKELKRRLNEMQQERDHAEAVNNAKEKDKLKIAEKHPAFMEKKEEKKKKRSLFKT</sequence>
<evidence type="ECO:0000256" key="1">
    <source>
        <dbReference type="SAM" id="MobiDB-lite"/>
    </source>
</evidence>
<feature type="non-terminal residue" evidence="2">
    <location>
        <position position="172"/>
    </location>
</feature>
<evidence type="ECO:0000313" key="3">
    <source>
        <dbReference type="Proteomes" id="UP000053097"/>
    </source>
</evidence>
<dbReference type="EMBL" id="KK107260">
    <property type="protein sequence ID" value="EZA54242.1"/>
    <property type="molecule type" value="Genomic_DNA"/>
</dbReference>
<feature type="compositionally biased region" description="Basic residues" evidence="1">
    <location>
        <begin position="162"/>
        <end position="172"/>
    </location>
</feature>
<dbReference type="AlphaFoldDB" id="A0A026WDV2"/>
<protein>
    <submittedName>
        <fullName evidence="2">Uncharacterized protein</fullName>
    </submittedName>
</protein>
<organism evidence="2 3">
    <name type="scientific">Ooceraea biroi</name>
    <name type="common">Clonal raider ant</name>
    <name type="synonym">Cerapachys biroi</name>
    <dbReference type="NCBI Taxonomy" id="2015173"/>
    <lineage>
        <taxon>Eukaryota</taxon>
        <taxon>Metazoa</taxon>
        <taxon>Ecdysozoa</taxon>
        <taxon>Arthropoda</taxon>
        <taxon>Hexapoda</taxon>
        <taxon>Insecta</taxon>
        <taxon>Pterygota</taxon>
        <taxon>Neoptera</taxon>
        <taxon>Endopterygota</taxon>
        <taxon>Hymenoptera</taxon>
        <taxon>Apocrita</taxon>
        <taxon>Aculeata</taxon>
        <taxon>Formicoidea</taxon>
        <taxon>Formicidae</taxon>
        <taxon>Dorylinae</taxon>
        <taxon>Ooceraea</taxon>
    </lineage>
</organism>
<dbReference type="Proteomes" id="UP000053097">
    <property type="component" value="Unassembled WGS sequence"/>
</dbReference>
<feature type="non-terminal residue" evidence="2">
    <location>
        <position position="1"/>
    </location>
</feature>
<keyword evidence="3" id="KW-1185">Reference proteome</keyword>
<proteinExistence type="predicted"/>
<feature type="compositionally biased region" description="Basic and acidic residues" evidence="1">
    <location>
        <begin position="130"/>
        <end position="161"/>
    </location>
</feature>
<evidence type="ECO:0000313" key="2">
    <source>
        <dbReference type="EMBL" id="EZA54242.1"/>
    </source>
</evidence>